<evidence type="ECO:0000259" key="3">
    <source>
        <dbReference type="Pfam" id="PF04755"/>
    </source>
</evidence>
<evidence type="ECO:0000313" key="4">
    <source>
        <dbReference type="EMBL" id="KAH7445492.1"/>
    </source>
</evidence>
<dbReference type="PANTHER" id="PTHR31906">
    <property type="entry name" value="PLASTID-LIPID-ASSOCIATED PROTEIN 4, CHLOROPLASTIC-RELATED"/>
    <property type="match status" value="1"/>
</dbReference>
<dbReference type="Proteomes" id="UP000825935">
    <property type="component" value="Chromosome 1"/>
</dbReference>
<comment type="subcellular location">
    <subcellularLocation>
        <location evidence="1">Plastid</location>
    </subcellularLocation>
</comment>
<comment type="caution">
    <text evidence="4">The sequence shown here is derived from an EMBL/GenBank/DDBJ whole genome shotgun (WGS) entry which is preliminary data.</text>
</comment>
<dbReference type="AlphaFoldDB" id="A0A8T2VDR5"/>
<dbReference type="OrthoDB" id="201321at2759"/>
<dbReference type="InterPro" id="IPR006843">
    <property type="entry name" value="PAP/fibrillin_dom"/>
</dbReference>
<keyword evidence="5" id="KW-1185">Reference proteome</keyword>
<keyword evidence="2" id="KW-0934">Plastid</keyword>
<dbReference type="EMBL" id="CM035406">
    <property type="protein sequence ID" value="KAH7445492.1"/>
    <property type="molecule type" value="Genomic_DNA"/>
</dbReference>
<dbReference type="OMA" id="RLCANTD"/>
<dbReference type="InterPro" id="IPR039633">
    <property type="entry name" value="PAP"/>
</dbReference>
<dbReference type="Pfam" id="PF04755">
    <property type="entry name" value="PAP_fibrillin"/>
    <property type="match status" value="1"/>
</dbReference>
<sequence>MAATSILAAFVTVSVTKEVNTGQFLTSRDVRRLRGRRGICRLVQHVLNENGMPGKSSRTSEFSCFKASGSSEISEEQKKLCLDDFKKILIKAVANTNRGKNTTPEERKRIFEMIMELENLNPAENPVNSPYLSGYWSLLYTAPVDEIKSDKYAGTQEGPFLARVKPLAFGSVRQTRSSQVIDVERGIAKNIADFTFLGRNGTLTIQGKASPSQVVGKERVRLDVTFDSFSVKIGDWTFPTISLQWINPQGWVDTTFLDQDMRVGRGDKGSVFVSVRAKK</sequence>
<protein>
    <recommendedName>
        <fullName evidence="3">Plastid lipid-associated protein/fibrillin conserved domain-containing protein</fullName>
    </recommendedName>
</protein>
<reference evidence="4" key="1">
    <citation type="submission" date="2021-08" db="EMBL/GenBank/DDBJ databases">
        <title>WGS assembly of Ceratopteris richardii.</title>
        <authorList>
            <person name="Marchant D.B."/>
            <person name="Chen G."/>
            <person name="Jenkins J."/>
            <person name="Shu S."/>
            <person name="Leebens-Mack J."/>
            <person name="Grimwood J."/>
            <person name="Schmutz J."/>
            <person name="Soltis P."/>
            <person name="Soltis D."/>
            <person name="Chen Z.-H."/>
        </authorList>
    </citation>
    <scope>NUCLEOTIDE SEQUENCE</scope>
    <source>
        <strain evidence="4">Whitten #5841</strain>
        <tissue evidence="4">Leaf</tissue>
    </source>
</reference>
<feature type="domain" description="Plastid lipid-associated protein/fibrillin conserved" evidence="3">
    <location>
        <begin position="84"/>
        <end position="273"/>
    </location>
</feature>
<organism evidence="4 5">
    <name type="scientific">Ceratopteris richardii</name>
    <name type="common">Triangle waterfern</name>
    <dbReference type="NCBI Taxonomy" id="49495"/>
    <lineage>
        <taxon>Eukaryota</taxon>
        <taxon>Viridiplantae</taxon>
        <taxon>Streptophyta</taxon>
        <taxon>Embryophyta</taxon>
        <taxon>Tracheophyta</taxon>
        <taxon>Polypodiopsida</taxon>
        <taxon>Polypodiidae</taxon>
        <taxon>Polypodiales</taxon>
        <taxon>Pteridineae</taxon>
        <taxon>Pteridaceae</taxon>
        <taxon>Parkerioideae</taxon>
        <taxon>Ceratopteris</taxon>
    </lineage>
</organism>
<name>A0A8T2VDR5_CERRI</name>
<evidence type="ECO:0000256" key="2">
    <source>
        <dbReference type="ARBA" id="ARBA00022640"/>
    </source>
</evidence>
<accession>A0A8T2VDR5</accession>
<gene>
    <name evidence="4" type="ORF">KP509_01G011500</name>
</gene>
<evidence type="ECO:0000256" key="1">
    <source>
        <dbReference type="ARBA" id="ARBA00004474"/>
    </source>
</evidence>
<proteinExistence type="predicted"/>
<dbReference type="GO" id="GO:0009536">
    <property type="term" value="C:plastid"/>
    <property type="evidence" value="ECO:0007669"/>
    <property type="project" value="UniProtKB-SubCell"/>
</dbReference>
<evidence type="ECO:0000313" key="5">
    <source>
        <dbReference type="Proteomes" id="UP000825935"/>
    </source>
</evidence>